<dbReference type="Proteomes" id="UP000322873">
    <property type="component" value="Unassembled WGS sequence"/>
</dbReference>
<dbReference type="EMBL" id="VICG01000008">
    <property type="protein sequence ID" value="KAA8569675.1"/>
    <property type="molecule type" value="Genomic_DNA"/>
</dbReference>
<evidence type="ECO:0000313" key="2">
    <source>
        <dbReference type="Proteomes" id="UP000322873"/>
    </source>
</evidence>
<comment type="caution">
    <text evidence="1">The sequence shown here is derived from an EMBL/GenBank/DDBJ whole genome shotgun (WGS) entry which is preliminary data.</text>
</comment>
<reference evidence="1 2" key="1">
    <citation type="submission" date="2019-06" db="EMBL/GenBank/DDBJ databases">
        <title>Genome Sequence of the Brown Rot Fungal Pathogen Monilinia fructicola.</title>
        <authorList>
            <person name="De Miccolis Angelini R.M."/>
            <person name="Landi L."/>
            <person name="Abate D."/>
            <person name="Pollastro S."/>
            <person name="Romanazzi G."/>
            <person name="Faretra F."/>
        </authorList>
    </citation>
    <scope>NUCLEOTIDE SEQUENCE [LARGE SCALE GENOMIC DNA]</scope>
    <source>
        <strain evidence="1 2">Mfrc123</strain>
    </source>
</reference>
<proteinExistence type="predicted"/>
<organism evidence="1 2">
    <name type="scientific">Monilinia fructicola</name>
    <name type="common">Brown rot fungus</name>
    <name type="synonym">Ciboria fructicola</name>
    <dbReference type="NCBI Taxonomy" id="38448"/>
    <lineage>
        <taxon>Eukaryota</taxon>
        <taxon>Fungi</taxon>
        <taxon>Dikarya</taxon>
        <taxon>Ascomycota</taxon>
        <taxon>Pezizomycotina</taxon>
        <taxon>Leotiomycetes</taxon>
        <taxon>Helotiales</taxon>
        <taxon>Sclerotiniaceae</taxon>
        <taxon>Monilinia</taxon>
    </lineage>
</organism>
<dbReference type="AlphaFoldDB" id="A0A5M9JRW2"/>
<accession>A0A5M9JRW2</accession>
<name>A0A5M9JRW2_MONFR</name>
<sequence length="78" mass="9015">MIHDSTRSLTANISFDPMQKAIPLPRVHRKEISMCSDRNTTAIIIARTHHNKTRRPYQRSKCNRVKLKTIAKALTCNQ</sequence>
<gene>
    <name evidence="1" type="ORF">EYC84_001271</name>
</gene>
<evidence type="ECO:0000313" key="1">
    <source>
        <dbReference type="EMBL" id="KAA8569675.1"/>
    </source>
</evidence>
<protein>
    <submittedName>
        <fullName evidence="1">Uncharacterized protein</fullName>
    </submittedName>
</protein>
<keyword evidence="2" id="KW-1185">Reference proteome</keyword>